<comment type="catalytic activity">
    <reaction evidence="1">
        <text>ATP + protein L-histidine = ADP + protein N-phospho-L-histidine.</text>
        <dbReference type="EC" id="2.7.13.3"/>
    </reaction>
</comment>
<evidence type="ECO:0000256" key="5">
    <source>
        <dbReference type="ARBA" id="ARBA00022741"/>
    </source>
</evidence>
<organism evidence="12 13">
    <name type="scientific">Microbacterium binotii</name>
    <dbReference type="NCBI Taxonomy" id="462710"/>
    <lineage>
        <taxon>Bacteria</taxon>
        <taxon>Bacillati</taxon>
        <taxon>Actinomycetota</taxon>
        <taxon>Actinomycetes</taxon>
        <taxon>Micrococcales</taxon>
        <taxon>Microbacteriaceae</taxon>
        <taxon>Microbacterium</taxon>
    </lineage>
</organism>
<keyword evidence="8" id="KW-0902">Two-component regulatory system</keyword>
<accession>A0ABP6BNV6</accession>
<dbReference type="InterPro" id="IPR011712">
    <property type="entry name" value="Sig_transdc_His_kin_sub3_dim/P"/>
</dbReference>
<dbReference type="Pfam" id="PF02518">
    <property type="entry name" value="HATPase_c"/>
    <property type="match status" value="1"/>
</dbReference>
<feature type="domain" description="Histidine kinase/HSP90-like ATPase" evidence="10">
    <location>
        <begin position="304"/>
        <end position="390"/>
    </location>
</feature>
<evidence type="ECO:0000256" key="1">
    <source>
        <dbReference type="ARBA" id="ARBA00000085"/>
    </source>
</evidence>
<dbReference type="PANTHER" id="PTHR24421">
    <property type="entry name" value="NITRATE/NITRITE SENSOR PROTEIN NARX-RELATED"/>
    <property type="match status" value="1"/>
</dbReference>
<dbReference type="GO" id="GO:0016301">
    <property type="term" value="F:kinase activity"/>
    <property type="evidence" value="ECO:0007669"/>
    <property type="project" value="UniProtKB-KW"/>
</dbReference>
<feature type="transmembrane region" description="Helical" evidence="9">
    <location>
        <begin position="22"/>
        <end position="44"/>
    </location>
</feature>
<evidence type="ECO:0000259" key="11">
    <source>
        <dbReference type="Pfam" id="PF07730"/>
    </source>
</evidence>
<evidence type="ECO:0000259" key="10">
    <source>
        <dbReference type="Pfam" id="PF02518"/>
    </source>
</evidence>
<dbReference type="RefSeq" id="WP_344226805.1">
    <property type="nucleotide sequence ID" value="NZ_BAAARI010000003.1"/>
</dbReference>
<comment type="caution">
    <text evidence="12">The sequence shown here is derived from an EMBL/GenBank/DDBJ whole genome shotgun (WGS) entry which is preliminary data.</text>
</comment>
<protein>
    <recommendedName>
        <fullName evidence="2">histidine kinase</fullName>
        <ecNumber evidence="2">2.7.13.3</ecNumber>
    </recommendedName>
</protein>
<evidence type="ECO:0000256" key="8">
    <source>
        <dbReference type="ARBA" id="ARBA00023012"/>
    </source>
</evidence>
<evidence type="ECO:0000256" key="6">
    <source>
        <dbReference type="ARBA" id="ARBA00022777"/>
    </source>
</evidence>
<evidence type="ECO:0000313" key="12">
    <source>
        <dbReference type="EMBL" id="GAA2570232.1"/>
    </source>
</evidence>
<gene>
    <name evidence="12" type="ORF">GCM10009862_06270</name>
</gene>
<dbReference type="Gene3D" id="3.30.565.10">
    <property type="entry name" value="Histidine kinase-like ATPase, C-terminal domain"/>
    <property type="match status" value="1"/>
</dbReference>
<feature type="transmembrane region" description="Helical" evidence="9">
    <location>
        <begin position="75"/>
        <end position="106"/>
    </location>
</feature>
<feature type="transmembrane region" description="Helical" evidence="9">
    <location>
        <begin position="51"/>
        <end position="69"/>
    </location>
</feature>
<sequence length="394" mass="41467">MGEADISRLRGWVRRHRGPADALIYLLIALAAGALGLTVSGAIVPSVFASASPWWALIPALAAVAVVLVRDRWPIPALIAATMVMAVDVFVFGGLVPLIVAVDALYVATRETGHRRRILVGVIAVVAVVAIAAGWITADARATFLVALQLGALGGLGYWYGTAVAQSRELVALHREQAEDARREGERERDAAVQGERDAMARELHDVVAGHVAAMAIRSEAALSTPPALDADRAALRAVRDSSREAHDTLRTMIAVLRDGGAQIAAPVGVASIDDLAEAARRSGLEVSLENDLDTDLSTPVDQAVARIVQESLANCVRHAPGAEVRIRLVEEAGEVSVRVDSRGASAPPARLVGNGWGLELLRERAKALGGRLDAGPRADGWRVEARIPAAVPA</sequence>
<dbReference type="Proteomes" id="UP001500274">
    <property type="component" value="Unassembled WGS sequence"/>
</dbReference>
<keyword evidence="5" id="KW-0547">Nucleotide-binding</keyword>
<evidence type="ECO:0000256" key="7">
    <source>
        <dbReference type="ARBA" id="ARBA00022840"/>
    </source>
</evidence>
<dbReference type="InterPro" id="IPR036890">
    <property type="entry name" value="HATPase_C_sf"/>
</dbReference>
<name>A0ABP6BNV6_9MICO</name>
<proteinExistence type="predicted"/>
<dbReference type="InterPro" id="IPR050482">
    <property type="entry name" value="Sensor_HK_TwoCompSys"/>
</dbReference>
<dbReference type="EMBL" id="BAAARI010000003">
    <property type="protein sequence ID" value="GAA2570232.1"/>
    <property type="molecule type" value="Genomic_DNA"/>
</dbReference>
<dbReference type="Pfam" id="PF07730">
    <property type="entry name" value="HisKA_3"/>
    <property type="match status" value="1"/>
</dbReference>
<reference evidence="13" key="1">
    <citation type="journal article" date="2019" name="Int. J. Syst. Evol. Microbiol.">
        <title>The Global Catalogue of Microorganisms (GCM) 10K type strain sequencing project: providing services to taxonomists for standard genome sequencing and annotation.</title>
        <authorList>
            <consortium name="The Broad Institute Genomics Platform"/>
            <consortium name="The Broad Institute Genome Sequencing Center for Infectious Disease"/>
            <person name="Wu L."/>
            <person name="Ma J."/>
        </authorList>
    </citation>
    <scope>NUCLEOTIDE SEQUENCE [LARGE SCALE GENOMIC DNA]</scope>
    <source>
        <strain evidence="13">JCM 16365</strain>
    </source>
</reference>
<evidence type="ECO:0000256" key="9">
    <source>
        <dbReference type="SAM" id="Phobius"/>
    </source>
</evidence>
<keyword evidence="13" id="KW-1185">Reference proteome</keyword>
<feature type="domain" description="Signal transduction histidine kinase subgroup 3 dimerisation and phosphoacceptor" evidence="11">
    <location>
        <begin position="196"/>
        <end position="260"/>
    </location>
</feature>
<keyword evidence="9" id="KW-0812">Transmembrane</keyword>
<evidence type="ECO:0000256" key="4">
    <source>
        <dbReference type="ARBA" id="ARBA00022679"/>
    </source>
</evidence>
<dbReference type="InterPro" id="IPR003594">
    <property type="entry name" value="HATPase_dom"/>
</dbReference>
<dbReference type="SUPFAM" id="SSF55874">
    <property type="entry name" value="ATPase domain of HSP90 chaperone/DNA topoisomerase II/histidine kinase"/>
    <property type="match status" value="1"/>
</dbReference>
<keyword evidence="9" id="KW-0472">Membrane</keyword>
<keyword evidence="6 12" id="KW-0418">Kinase</keyword>
<dbReference type="CDD" id="cd16917">
    <property type="entry name" value="HATPase_UhpB-NarQ-NarX-like"/>
    <property type="match status" value="1"/>
</dbReference>
<evidence type="ECO:0000313" key="13">
    <source>
        <dbReference type="Proteomes" id="UP001500274"/>
    </source>
</evidence>
<keyword evidence="7" id="KW-0067">ATP-binding</keyword>
<keyword evidence="9" id="KW-1133">Transmembrane helix</keyword>
<feature type="transmembrane region" description="Helical" evidence="9">
    <location>
        <begin position="118"/>
        <end position="136"/>
    </location>
</feature>
<keyword evidence="3" id="KW-0597">Phosphoprotein</keyword>
<dbReference type="Gene3D" id="1.20.5.1930">
    <property type="match status" value="1"/>
</dbReference>
<feature type="transmembrane region" description="Helical" evidence="9">
    <location>
        <begin position="142"/>
        <end position="160"/>
    </location>
</feature>
<keyword evidence="4" id="KW-0808">Transferase</keyword>
<dbReference type="EC" id="2.7.13.3" evidence="2"/>
<evidence type="ECO:0000256" key="3">
    <source>
        <dbReference type="ARBA" id="ARBA00022553"/>
    </source>
</evidence>
<evidence type="ECO:0000256" key="2">
    <source>
        <dbReference type="ARBA" id="ARBA00012438"/>
    </source>
</evidence>
<dbReference type="PANTHER" id="PTHR24421:SF10">
    <property type="entry name" value="NITRATE_NITRITE SENSOR PROTEIN NARQ"/>
    <property type="match status" value="1"/>
</dbReference>